<protein>
    <submittedName>
        <fullName evidence="4">LytR family transcriptional regulator</fullName>
    </submittedName>
</protein>
<accession>A0A0U5AV76</accession>
<dbReference type="InterPro" id="IPR046947">
    <property type="entry name" value="LytR-like"/>
</dbReference>
<gene>
    <name evidence="4" type="ORF">THC_0769</name>
</gene>
<sequence>MSDLKILIADDEHLALERLERLLNKLGFEEILKAENAYQAKKILQNHPDIDIVFLDIKMPGKDGLELAREFLNLREDLIVIIQTAYEEYALGAYQSGAIGYLIKPYTLEDLGKVINRIKSLIKLHKRILVLDKKFNLQSLSINQIYYIKADLKHSLVRTKEGFYKCIASIGELEMKLKKHGFFRIHKSFLINLSKVSKIEPKEFGKLSFYFEDINESILSSKSGAKAFREIHKI</sequence>
<dbReference type="PROSITE" id="PS50110">
    <property type="entry name" value="RESPONSE_REGULATORY"/>
    <property type="match status" value="1"/>
</dbReference>
<dbReference type="GO" id="GO:0003677">
    <property type="term" value="F:DNA binding"/>
    <property type="evidence" value="ECO:0007669"/>
    <property type="project" value="InterPro"/>
</dbReference>
<feature type="domain" description="Response regulatory" evidence="2">
    <location>
        <begin position="5"/>
        <end position="119"/>
    </location>
</feature>
<evidence type="ECO:0000313" key="4">
    <source>
        <dbReference type="EMBL" id="BAU23160.1"/>
    </source>
</evidence>
<dbReference type="PATRIC" id="fig|1653476.3.peg.797"/>
<dbReference type="PANTHER" id="PTHR37299:SF1">
    <property type="entry name" value="STAGE 0 SPORULATION PROTEIN A HOMOLOG"/>
    <property type="match status" value="1"/>
</dbReference>
<dbReference type="KEGG" id="cthi:THC_0769"/>
<reference evidence="4 5" key="1">
    <citation type="journal article" date="2016" name="Int. J. Syst. Evol. Microbiol.">
        <title>Caldimicrobium thiodismutans sp. nov., a sulfur-disproportionating bacterium isolated from a hot spring, and emended description of the genus Caldimicrobium.</title>
        <authorList>
            <person name="Kojima H."/>
            <person name="Umezawa K."/>
            <person name="Fukui M."/>
        </authorList>
    </citation>
    <scope>NUCLEOTIDE SEQUENCE [LARGE SCALE GENOMIC DNA]</scope>
    <source>
        <strain evidence="4 5">TF1</strain>
    </source>
</reference>
<keyword evidence="1" id="KW-0597">Phosphoprotein</keyword>
<organism evidence="4 5">
    <name type="scientific">Caldimicrobium thiodismutans</name>
    <dbReference type="NCBI Taxonomy" id="1653476"/>
    <lineage>
        <taxon>Bacteria</taxon>
        <taxon>Pseudomonadati</taxon>
        <taxon>Thermodesulfobacteriota</taxon>
        <taxon>Thermodesulfobacteria</taxon>
        <taxon>Thermodesulfobacteriales</taxon>
        <taxon>Thermodesulfobacteriaceae</taxon>
        <taxon>Caldimicrobium</taxon>
    </lineage>
</organism>
<evidence type="ECO:0000259" key="2">
    <source>
        <dbReference type="PROSITE" id="PS50110"/>
    </source>
</evidence>
<dbReference type="InterPro" id="IPR001789">
    <property type="entry name" value="Sig_transdc_resp-reg_receiver"/>
</dbReference>
<dbReference type="GO" id="GO:0000156">
    <property type="term" value="F:phosphorelay response regulator activity"/>
    <property type="evidence" value="ECO:0007669"/>
    <property type="project" value="InterPro"/>
</dbReference>
<dbReference type="InterPro" id="IPR011006">
    <property type="entry name" value="CheY-like_superfamily"/>
</dbReference>
<name>A0A0U5AV76_9BACT</name>
<dbReference type="InterPro" id="IPR007492">
    <property type="entry name" value="LytTR_DNA-bd_dom"/>
</dbReference>
<dbReference type="PROSITE" id="PS50930">
    <property type="entry name" value="HTH_LYTTR"/>
    <property type="match status" value="1"/>
</dbReference>
<reference evidence="5" key="2">
    <citation type="journal article" date="2016" name="Int. J. Syst. Evol. Microbiol.">
        <title>Caldimicrobium thiodismutans sp. nov., a sulfur-disproportionating bacterium isolated from a hot spring.</title>
        <authorList>
            <person name="Kojima H."/>
            <person name="Umezawa K."/>
            <person name="Fukui M."/>
        </authorList>
    </citation>
    <scope>NUCLEOTIDE SEQUENCE [LARGE SCALE GENOMIC DNA]</scope>
    <source>
        <strain evidence="5">TF1</strain>
    </source>
</reference>
<dbReference type="SMART" id="SM00850">
    <property type="entry name" value="LytTR"/>
    <property type="match status" value="1"/>
</dbReference>
<proteinExistence type="predicted"/>
<dbReference type="Proteomes" id="UP000068196">
    <property type="component" value="Chromosome"/>
</dbReference>
<dbReference type="RefSeq" id="WP_068513581.1">
    <property type="nucleotide sequence ID" value="NZ_AP014945.1"/>
</dbReference>
<evidence type="ECO:0000256" key="1">
    <source>
        <dbReference type="PROSITE-ProRule" id="PRU00169"/>
    </source>
</evidence>
<dbReference type="Pfam" id="PF04397">
    <property type="entry name" value="LytTR"/>
    <property type="match status" value="1"/>
</dbReference>
<dbReference type="AlphaFoldDB" id="A0A0U5AV76"/>
<dbReference type="SMART" id="SM00448">
    <property type="entry name" value="REC"/>
    <property type="match status" value="1"/>
</dbReference>
<feature type="domain" description="HTH LytTR-type" evidence="3">
    <location>
        <begin position="129"/>
        <end position="234"/>
    </location>
</feature>
<dbReference type="Pfam" id="PF00072">
    <property type="entry name" value="Response_reg"/>
    <property type="match status" value="1"/>
</dbReference>
<keyword evidence="5" id="KW-1185">Reference proteome</keyword>
<dbReference type="PANTHER" id="PTHR37299">
    <property type="entry name" value="TRANSCRIPTIONAL REGULATOR-RELATED"/>
    <property type="match status" value="1"/>
</dbReference>
<dbReference type="Gene3D" id="3.40.50.2300">
    <property type="match status" value="1"/>
</dbReference>
<evidence type="ECO:0000313" key="5">
    <source>
        <dbReference type="Proteomes" id="UP000068196"/>
    </source>
</evidence>
<dbReference type="EMBL" id="AP014945">
    <property type="protein sequence ID" value="BAU23160.1"/>
    <property type="molecule type" value="Genomic_DNA"/>
</dbReference>
<dbReference type="OrthoDB" id="1490554at2"/>
<dbReference type="SUPFAM" id="SSF52172">
    <property type="entry name" value="CheY-like"/>
    <property type="match status" value="1"/>
</dbReference>
<dbReference type="STRING" id="1653476.THC_0769"/>
<dbReference type="Gene3D" id="2.40.50.1020">
    <property type="entry name" value="LytTr DNA-binding domain"/>
    <property type="match status" value="1"/>
</dbReference>
<feature type="modified residue" description="4-aspartylphosphate" evidence="1">
    <location>
        <position position="56"/>
    </location>
</feature>
<evidence type="ECO:0000259" key="3">
    <source>
        <dbReference type="PROSITE" id="PS50930"/>
    </source>
</evidence>